<evidence type="ECO:0000313" key="3">
    <source>
        <dbReference type="Proteomes" id="UP001374893"/>
    </source>
</evidence>
<evidence type="ECO:0000313" key="2">
    <source>
        <dbReference type="EMBL" id="BCX46772.1"/>
    </source>
</evidence>
<dbReference type="InterPro" id="IPR035983">
    <property type="entry name" value="Hect_E3_ubiquitin_ligase"/>
</dbReference>
<proteinExistence type="predicted"/>
<dbReference type="EMBL" id="AP024702">
    <property type="protein sequence ID" value="BCX46772.1"/>
    <property type="molecule type" value="Genomic_DNA"/>
</dbReference>
<name>A0ABM7RBL5_9BACT</name>
<evidence type="ECO:0000256" key="1">
    <source>
        <dbReference type="SAM" id="MobiDB-lite"/>
    </source>
</evidence>
<sequence>MNKDEYLEKFVFNGLTNLNHGFDAEGTKYFSGSEFRSVLCRVEKLGIGIYGIEPWKNGDLYDVRVCEDYELNPSNPQWYWKAFEAFTKEDRGLLYAATFHVPERLLNEQAQQAGDGDAYQRPSMRRQSTGN</sequence>
<dbReference type="RefSeq" id="WP_338688656.1">
    <property type="nucleotide sequence ID" value="NZ_AP024702.1"/>
</dbReference>
<accession>A0ABM7RBL5</accession>
<feature type="region of interest" description="Disordered" evidence="1">
    <location>
        <begin position="110"/>
        <end position="131"/>
    </location>
</feature>
<reference evidence="2 3" key="1">
    <citation type="submission" date="2021-06" db="EMBL/GenBank/DDBJ databases">
        <title>Complete genome of Haloferula helveola possessing various polysaccharide degrading enzymes.</title>
        <authorList>
            <person name="Takami H."/>
            <person name="Huang C."/>
            <person name="Hamasaki K."/>
        </authorList>
    </citation>
    <scope>NUCLEOTIDE SEQUENCE [LARGE SCALE GENOMIC DNA]</scope>
    <source>
        <strain evidence="2 3">CN-1</strain>
    </source>
</reference>
<dbReference type="SUPFAM" id="SSF56204">
    <property type="entry name" value="Hect, E3 ligase catalytic domain"/>
    <property type="match status" value="1"/>
</dbReference>
<organism evidence="2 3">
    <name type="scientific">Haloferula helveola</name>
    <dbReference type="NCBI Taxonomy" id="490095"/>
    <lineage>
        <taxon>Bacteria</taxon>
        <taxon>Pseudomonadati</taxon>
        <taxon>Verrucomicrobiota</taxon>
        <taxon>Verrucomicrobiia</taxon>
        <taxon>Verrucomicrobiales</taxon>
        <taxon>Verrucomicrobiaceae</taxon>
        <taxon>Haloferula</taxon>
    </lineage>
</organism>
<keyword evidence="3" id="KW-1185">Reference proteome</keyword>
<gene>
    <name evidence="2" type="ORF">HAHE_06800</name>
</gene>
<protein>
    <submittedName>
        <fullName evidence="2">Uncharacterized protein</fullName>
    </submittedName>
</protein>
<dbReference type="Proteomes" id="UP001374893">
    <property type="component" value="Chromosome"/>
</dbReference>